<keyword evidence="7" id="KW-1185">Reference proteome</keyword>
<dbReference type="GeneID" id="83183376"/>
<evidence type="ECO:0000313" key="7">
    <source>
        <dbReference type="Proteomes" id="UP001150904"/>
    </source>
</evidence>
<evidence type="ECO:0000313" key="6">
    <source>
        <dbReference type="EMBL" id="KAJ5195575.1"/>
    </source>
</evidence>
<reference evidence="6" key="1">
    <citation type="submission" date="2022-12" db="EMBL/GenBank/DDBJ databases">
        <authorList>
            <person name="Petersen C."/>
        </authorList>
    </citation>
    <scope>NUCLEOTIDE SEQUENCE</scope>
    <source>
        <strain evidence="6">IBT 15544</strain>
    </source>
</reference>
<dbReference type="EMBL" id="JAPQKR010000015">
    <property type="protein sequence ID" value="KAJ5195575.1"/>
    <property type="molecule type" value="Genomic_DNA"/>
</dbReference>
<evidence type="ECO:0000256" key="1">
    <source>
        <dbReference type="ARBA" id="ARBA00005495"/>
    </source>
</evidence>
<accession>A0A9W9JEU0</accession>
<comment type="similarity">
    <text evidence="1">Belongs to the Gfa family.</text>
</comment>
<dbReference type="Pfam" id="PF04828">
    <property type="entry name" value="GFA"/>
    <property type="match status" value="1"/>
</dbReference>
<keyword evidence="2" id="KW-0479">Metal-binding</keyword>
<feature type="domain" description="CENP-V/GFA" evidence="5">
    <location>
        <begin position="4"/>
        <end position="114"/>
    </location>
</feature>
<dbReference type="Proteomes" id="UP001150904">
    <property type="component" value="Unassembled WGS sequence"/>
</dbReference>
<name>A0A9W9JEU0_9EURO</name>
<dbReference type="SUPFAM" id="SSF51316">
    <property type="entry name" value="Mss4-like"/>
    <property type="match status" value="1"/>
</dbReference>
<organism evidence="6 7">
    <name type="scientific">Penicillium cinerascens</name>
    <dbReference type="NCBI Taxonomy" id="70096"/>
    <lineage>
        <taxon>Eukaryota</taxon>
        <taxon>Fungi</taxon>
        <taxon>Dikarya</taxon>
        <taxon>Ascomycota</taxon>
        <taxon>Pezizomycotina</taxon>
        <taxon>Eurotiomycetes</taxon>
        <taxon>Eurotiomycetidae</taxon>
        <taxon>Eurotiales</taxon>
        <taxon>Aspergillaceae</taxon>
        <taxon>Penicillium</taxon>
    </lineage>
</organism>
<dbReference type="AlphaFoldDB" id="A0A9W9JEU0"/>
<keyword evidence="3" id="KW-0862">Zinc</keyword>
<dbReference type="PROSITE" id="PS51891">
    <property type="entry name" value="CENP_V_GFA"/>
    <property type="match status" value="1"/>
</dbReference>
<dbReference type="Gene3D" id="3.90.1590.10">
    <property type="entry name" value="glutathione-dependent formaldehyde- activating enzyme (gfa)"/>
    <property type="match status" value="1"/>
</dbReference>
<dbReference type="GO" id="GO:0016846">
    <property type="term" value="F:carbon-sulfur lyase activity"/>
    <property type="evidence" value="ECO:0007669"/>
    <property type="project" value="InterPro"/>
</dbReference>
<evidence type="ECO:0000256" key="2">
    <source>
        <dbReference type="ARBA" id="ARBA00022723"/>
    </source>
</evidence>
<proteinExistence type="inferred from homology"/>
<keyword evidence="4" id="KW-0456">Lyase</keyword>
<evidence type="ECO:0000256" key="4">
    <source>
        <dbReference type="ARBA" id="ARBA00023239"/>
    </source>
</evidence>
<dbReference type="GO" id="GO:0046872">
    <property type="term" value="F:metal ion binding"/>
    <property type="evidence" value="ECO:0007669"/>
    <property type="project" value="UniProtKB-KW"/>
</dbReference>
<dbReference type="InterPro" id="IPR006913">
    <property type="entry name" value="CENP-V/GFA"/>
</dbReference>
<evidence type="ECO:0000256" key="3">
    <source>
        <dbReference type="ARBA" id="ARBA00022833"/>
    </source>
</evidence>
<sequence>MPIYRGSCFCRNIEYELQLNSRDDARTSLRYCRSCKVQICSFAGTGQAFLTTLFTQKAFGTNYGLTAKVPKDAFHITAGNPKEHVADNGSGAVIYREFCDNCGRFILEYGVSEV</sequence>
<evidence type="ECO:0000259" key="5">
    <source>
        <dbReference type="PROSITE" id="PS51891"/>
    </source>
</evidence>
<comment type="caution">
    <text evidence="6">The sequence shown here is derived from an EMBL/GenBank/DDBJ whole genome shotgun (WGS) entry which is preliminary data.</text>
</comment>
<protein>
    <recommendedName>
        <fullName evidence="5">CENP-V/GFA domain-containing protein</fullName>
    </recommendedName>
</protein>
<dbReference type="RefSeq" id="XP_058306063.1">
    <property type="nucleotide sequence ID" value="XM_058456075.1"/>
</dbReference>
<reference evidence="6" key="2">
    <citation type="journal article" date="2023" name="IMA Fungus">
        <title>Comparative genomic study of the Penicillium genus elucidates a diverse pangenome and 15 lateral gene transfer events.</title>
        <authorList>
            <person name="Petersen C."/>
            <person name="Sorensen T."/>
            <person name="Nielsen M.R."/>
            <person name="Sondergaard T.E."/>
            <person name="Sorensen J.L."/>
            <person name="Fitzpatrick D.A."/>
            <person name="Frisvad J.C."/>
            <person name="Nielsen K.L."/>
        </authorList>
    </citation>
    <scope>NUCLEOTIDE SEQUENCE</scope>
    <source>
        <strain evidence="6">IBT 15544</strain>
    </source>
</reference>
<dbReference type="OrthoDB" id="9985472at2759"/>
<gene>
    <name evidence="6" type="ORF">N7498_009013</name>
</gene>
<dbReference type="PANTHER" id="PTHR33337">
    <property type="entry name" value="GFA DOMAIN-CONTAINING PROTEIN"/>
    <property type="match status" value="1"/>
</dbReference>
<dbReference type="PANTHER" id="PTHR33337:SF40">
    <property type="entry name" value="CENP-V_GFA DOMAIN-CONTAINING PROTEIN-RELATED"/>
    <property type="match status" value="1"/>
</dbReference>
<dbReference type="InterPro" id="IPR011057">
    <property type="entry name" value="Mss4-like_sf"/>
</dbReference>